<comment type="similarity">
    <text evidence="10">Belongs to the ApbE family.</text>
</comment>
<keyword evidence="5 10" id="KW-0479">Metal-binding</keyword>
<feature type="binding site" evidence="11">
    <location>
        <position position="303"/>
    </location>
    <ligand>
        <name>Mg(2+)</name>
        <dbReference type="ChEBI" id="CHEBI:18420"/>
    </ligand>
</feature>
<feature type="binding site" evidence="11">
    <location>
        <position position="307"/>
    </location>
    <ligand>
        <name>Mg(2+)</name>
        <dbReference type="ChEBI" id="CHEBI:18420"/>
    </ligand>
</feature>
<dbReference type="GO" id="GO:0016740">
    <property type="term" value="F:transferase activity"/>
    <property type="evidence" value="ECO:0007669"/>
    <property type="project" value="UniProtKB-UniRule"/>
</dbReference>
<dbReference type="EC" id="2.7.1.180" evidence="1 10"/>
<evidence type="ECO:0000256" key="1">
    <source>
        <dbReference type="ARBA" id="ARBA00011955"/>
    </source>
</evidence>
<evidence type="ECO:0000256" key="9">
    <source>
        <dbReference type="ARBA" id="ARBA00048540"/>
    </source>
</evidence>
<dbReference type="EMBL" id="JACXWA010000081">
    <property type="protein sequence ID" value="MBD3870694.1"/>
    <property type="molecule type" value="Genomic_DNA"/>
</dbReference>
<evidence type="ECO:0000256" key="11">
    <source>
        <dbReference type="PIRSR" id="PIRSR006268-2"/>
    </source>
</evidence>
<keyword evidence="4 10" id="KW-0808">Transferase</keyword>
<dbReference type="InterPro" id="IPR024932">
    <property type="entry name" value="ApbE"/>
</dbReference>
<feature type="binding site" evidence="11">
    <location>
        <position position="189"/>
    </location>
    <ligand>
        <name>Mg(2+)</name>
        <dbReference type="ChEBI" id="CHEBI:18420"/>
    </ligand>
</feature>
<evidence type="ECO:0000256" key="10">
    <source>
        <dbReference type="PIRNR" id="PIRNR006268"/>
    </source>
</evidence>
<protein>
    <recommendedName>
        <fullName evidence="2 10">FAD:protein FMN transferase</fullName>
        <ecNumber evidence="1 10">2.7.1.180</ecNumber>
    </recommendedName>
    <alternativeName>
        <fullName evidence="8 10">Flavin transferase</fullName>
    </alternativeName>
</protein>
<keyword evidence="3 10" id="KW-0285">Flavoprotein</keyword>
<dbReference type="SUPFAM" id="SSF143631">
    <property type="entry name" value="ApbE-like"/>
    <property type="match status" value="1"/>
</dbReference>
<dbReference type="Gene3D" id="3.10.520.10">
    <property type="entry name" value="ApbE-like domains"/>
    <property type="match status" value="1"/>
</dbReference>
<evidence type="ECO:0000256" key="4">
    <source>
        <dbReference type="ARBA" id="ARBA00022679"/>
    </source>
</evidence>
<dbReference type="PANTHER" id="PTHR30040:SF2">
    <property type="entry name" value="FAD:PROTEIN FMN TRANSFERASE"/>
    <property type="match status" value="1"/>
</dbReference>
<dbReference type="Pfam" id="PF02424">
    <property type="entry name" value="ApbE"/>
    <property type="match status" value="1"/>
</dbReference>
<dbReference type="PANTHER" id="PTHR30040">
    <property type="entry name" value="THIAMINE BIOSYNTHESIS LIPOPROTEIN APBE"/>
    <property type="match status" value="1"/>
</dbReference>
<keyword evidence="6 10" id="KW-0274">FAD</keyword>
<evidence type="ECO:0000256" key="6">
    <source>
        <dbReference type="ARBA" id="ARBA00022827"/>
    </source>
</evidence>
<accession>A0A8J7CGD5</accession>
<evidence type="ECO:0000256" key="2">
    <source>
        <dbReference type="ARBA" id="ARBA00016337"/>
    </source>
</evidence>
<dbReference type="PIRSF" id="PIRSF006268">
    <property type="entry name" value="ApbE"/>
    <property type="match status" value="1"/>
</dbReference>
<name>A0A8J7CGD5_9BACT</name>
<evidence type="ECO:0000256" key="7">
    <source>
        <dbReference type="ARBA" id="ARBA00022842"/>
    </source>
</evidence>
<dbReference type="Proteomes" id="UP000598633">
    <property type="component" value="Unassembled WGS sequence"/>
</dbReference>
<evidence type="ECO:0000313" key="12">
    <source>
        <dbReference type="EMBL" id="MBD3870694.1"/>
    </source>
</evidence>
<sequence>MSPSGGPPPLRRLVIPGLFVAGLFAISFFRQGPNTAVTSELAITGPTMGTTFNVKVVTNDLTEANRERLTLLVRAALDGVDEHMSTYRPDSEIEQFNRGDTEPFAASQDLLVVVAEAQRVARLTGGAFDITVGPLVDIWGFGPPGATEAPDEDTLQELVAVTGFEQLEVDVEGGALRKARADCRIDLSAIAKGFGADQVSAALTRQGLPNHMVEVGGEVRARGFNESEQVWRIGIERPISAGRSVQFIVPLADRSLATSGDYRNFVERDGVRISHTIDPRTGRPISHNLASVSVMHASCMTADGLATALSVLGVDEGFELAERQGIPAYFLVRVADDEFEERQTSVWTSLIENSSSVGTVDEVR</sequence>
<comment type="caution">
    <text evidence="12">The sequence shown here is derived from an EMBL/GenBank/DDBJ whole genome shotgun (WGS) entry which is preliminary data.</text>
</comment>
<evidence type="ECO:0000256" key="3">
    <source>
        <dbReference type="ARBA" id="ARBA00022630"/>
    </source>
</evidence>
<comment type="cofactor">
    <cofactor evidence="11">
        <name>Mg(2+)</name>
        <dbReference type="ChEBI" id="CHEBI:18420"/>
    </cofactor>
    <cofactor evidence="11">
        <name>Mn(2+)</name>
        <dbReference type="ChEBI" id="CHEBI:29035"/>
    </cofactor>
    <text evidence="11">Magnesium. Can also use manganese.</text>
</comment>
<organism evidence="12 13">
    <name type="scientific">Candidatus Sulfomarinibacter kjeldsenii</name>
    <dbReference type="NCBI Taxonomy" id="2885994"/>
    <lineage>
        <taxon>Bacteria</taxon>
        <taxon>Pseudomonadati</taxon>
        <taxon>Acidobacteriota</taxon>
        <taxon>Thermoanaerobaculia</taxon>
        <taxon>Thermoanaerobaculales</taxon>
        <taxon>Candidatus Sulfomarinibacteraceae</taxon>
        <taxon>Candidatus Sulfomarinibacter</taxon>
    </lineage>
</organism>
<proteinExistence type="inferred from homology"/>
<reference evidence="12 13" key="1">
    <citation type="submission" date="2020-08" db="EMBL/GenBank/DDBJ databases">
        <title>Acidobacteriota in marine sediments use diverse sulfur dissimilation pathways.</title>
        <authorList>
            <person name="Wasmund K."/>
        </authorList>
    </citation>
    <scope>NUCLEOTIDE SEQUENCE [LARGE SCALE GENOMIC DNA]</scope>
    <source>
        <strain evidence="12">MAG AM3-A</strain>
    </source>
</reference>
<evidence type="ECO:0000313" key="13">
    <source>
        <dbReference type="Proteomes" id="UP000598633"/>
    </source>
</evidence>
<comment type="catalytic activity">
    <reaction evidence="9 10">
        <text>L-threonyl-[protein] + FAD = FMN-L-threonyl-[protein] + AMP + H(+)</text>
        <dbReference type="Rhea" id="RHEA:36847"/>
        <dbReference type="Rhea" id="RHEA-COMP:11060"/>
        <dbReference type="Rhea" id="RHEA-COMP:11061"/>
        <dbReference type="ChEBI" id="CHEBI:15378"/>
        <dbReference type="ChEBI" id="CHEBI:30013"/>
        <dbReference type="ChEBI" id="CHEBI:57692"/>
        <dbReference type="ChEBI" id="CHEBI:74257"/>
        <dbReference type="ChEBI" id="CHEBI:456215"/>
        <dbReference type="EC" id="2.7.1.180"/>
    </reaction>
</comment>
<gene>
    <name evidence="12" type="ORF">IFJ97_04970</name>
</gene>
<keyword evidence="7 10" id="KW-0460">Magnesium</keyword>
<evidence type="ECO:0000256" key="8">
    <source>
        <dbReference type="ARBA" id="ARBA00031306"/>
    </source>
</evidence>
<dbReference type="AlphaFoldDB" id="A0A8J7CGD5"/>
<evidence type="ECO:0000256" key="5">
    <source>
        <dbReference type="ARBA" id="ARBA00022723"/>
    </source>
</evidence>
<dbReference type="GO" id="GO:0046872">
    <property type="term" value="F:metal ion binding"/>
    <property type="evidence" value="ECO:0007669"/>
    <property type="project" value="UniProtKB-UniRule"/>
</dbReference>
<dbReference type="InterPro" id="IPR003374">
    <property type="entry name" value="ApbE-like_sf"/>
</dbReference>